<organism evidence="2 3">
    <name type="scientific">Sinorhizobium chiapasense</name>
    <dbReference type="NCBI Taxonomy" id="501572"/>
    <lineage>
        <taxon>Bacteria</taxon>
        <taxon>Pseudomonadati</taxon>
        <taxon>Pseudomonadota</taxon>
        <taxon>Alphaproteobacteria</taxon>
        <taxon>Hyphomicrobiales</taxon>
        <taxon>Rhizobiaceae</taxon>
        <taxon>Sinorhizobium/Ensifer group</taxon>
        <taxon>Sinorhizobium</taxon>
    </lineage>
</organism>
<dbReference type="InterPro" id="IPR036374">
    <property type="entry name" value="OxRdtase_Mopterin-bd_sf"/>
</dbReference>
<dbReference type="Gene3D" id="3.90.420.10">
    <property type="entry name" value="Oxidoreductase, molybdopterin-binding domain"/>
    <property type="match status" value="1"/>
</dbReference>
<sequence>MIQTNGHEARDRFADPERPPMDPPSGLRRIKLRPHEMGDARTATDDLFVLAHLGVPRVDARKWSLRIDGLVGEPTS</sequence>
<name>A0ABZ2BMC5_9HYPH</name>
<evidence type="ECO:0000313" key="3">
    <source>
        <dbReference type="Proteomes" id="UP001432360"/>
    </source>
</evidence>
<dbReference type="Proteomes" id="UP001432360">
    <property type="component" value="Plasmid pSchITTGS70d"/>
</dbReference>
<dbReference type="SUPFAM" id="SSF56524">
    <property type="entry name" value="Oxidoreductase molybdopterin-binding domain"/>
    <property type="match status" value="1"/>
</dbReference>
<feature type="compositionally biased region" description="Basic and acidic residues" evidence="1">
    <location>
        <begin position="7"/>
        <end position="20"/>
    </location>
</feature>
<dbReference type="RefSeq" id="WP_331376951.1">
    <property type="nucleotide sequence ID" value="NZ_CP133152.1"/>
</dbReference>
<evidence type="ECO:0000256" key="1">
    <source>
        <dbReference type="SAM" id="MobiDB-lite"/>
    </source>
</evidence>
<accession>A0ABZ2BMC5</accession>
<feature type="region of interest" description="Disordered" evidence="1">
    <location>
        <begin position="1"/>
        <end position="33"/>
    </location>
</feature>
<dbReference type="EMBL" id="CP133152">
    <property type="protein sequence ID" value="WVT07943.1"/>
    <property type="molecule type" value="Genomic_DNA"/>
</dbReference>
<proteinExistence type="predicted"/>
<keyword evidence="3" id="KW-1185">Reference proteome</keyword>
<gene>
    <name evidence="2" type="ORF">RB548_27680</name>
</gene>
<protein>
    <submittedName>
        <fullName evidence="2">Uncharacterized protein</fullName>
    </submittedName>
</protein>
<geneLocation type="plasmid" evidence="2 3">
    <name>pSchITTGS70d</name>
</geneLocation>
<reference evidence="2" key="1">
    <citation type="submission" date="2023-08" db="EMBL/GenBank/DDBJ databases">
        <title>Complete genome sequence of Sinorhizobium chiapanecum ITTG S70 isolated from Acaciella angustissima nodules in Chiapas-Mexico.</title>
        <authorList>
            <person name="Rincon-Rosales R."/>
            <person name="Rogel M.A."/>
            <person name="Rincon-Medina C.I."/>
            <person name="Guerrero G."/>
            <person name="Manzano-Gomez L.A."/>
            <person name="Lopez-Lopez A."/>
            <person name="Rincon Molina F.A."/>
            <person name="Martinez-Romero E."/>
        </authorList>
    </citation>
    <scope>NUCLEOTIDE SEQUENCE</scope>
    <source>
        <strain evidence="2">ITTG S70</strain>
        <plasmid evidence="2">pSchITTGS70d</plasmid>
    </source>
</reference>
<keyword evidence="2" id="KW-0614">Plasmid</keyword>
<evidence type="ECO:0000313" key="2">
    <source>
        <dbReference type="EMBL" id="WVT07943.1"/>
    </source>
</evidence>